<evidence type="ECO:0000313" key="2">
    <source>
        <dbReference type="Proteomes" id="UP000683360"/>
    </source>
</evidence>
<evidence type="ECO:0000313" key="1">
    <source>
        <dbReference type="EMBL" id="CAG2218218.1"/>
    </source>
</evidence>
<reference evidence="1" key="1">
    <citation type="submission" date="2021-03" db="EMBL/GenBank/DDBJ databases">
        <authorList>
            <person name="Bekaert M."/>
        </authorList>
    </citation>
    <scope>NUCLEOTIDE SEQUENCE</scope>
</reference>
<organism evidence="1 2">
    <name type="scientific">Mytilus edulis</name>
    <name type="common">Blue mussel</name>
    <dbReference type="NCBI Taxonomy" id="6550"/>
    <lineage>
        <taxon>Eukaryota</taxon>
        <taxon>Metazoa</taxon>
        <taxon>Spiralia</taxon>
        <taxon>Lophotrochozoa</taxon>
        <taxon>Mollusca</taxon>
        <taxon>Bivalvia</taxon>
        <taxon>Autobranchia</taxon>
        <taxon>Pteriomorphia</taxon>
        <taxon>Mytilida</taxon>
        <taxon>Mytiloidea</taxon>
        <taxon>Mytilidae</taxon>
        <taxon>Mytilinae</taxon>
        <taxon>Mytilus</taxon>
    </lineage>
</organism>
<accession>A0A8S3S931</accession>
<dbReference type="Proteomes" id="UP000683360">
    <property type="component" value="Unassembled WGS sequence"/>
</dbReference>
<dbReference type="EMBL" id="CAJPWZ010001593">
    <property type="protein sequence ID" value="CAG2218218.1"/>
    <property type="molecule type" value="Genomic_DNA"/>
</dbReference>
<dbReference type="AlphaFoldDB" id="A0A8S3S931"/>
<name>A0A8S3S931_MYTED</name>
<gene>
    <name evidence="1" type="ORF">MEDL_31860</name>
</gene>
<sequence length="154" mass="18008">MKDRTRFAKCFVIIVEECQSWIQVFAHNRVKARSNCTSLLQFITSKINLSSEPMIKAILTKTPTSPDFDITVLRLIIFVGNLLNHHEYRQNGNVKRQTLGDFVQRICEIRNNLMHTTRAVLEKPEYDGYLAEIRDIAKLFEIENNIATNYYVKR</sequence>
<evidence type="ECO:0008006" key="3">
    <source>
        <dbReference type="Google" id="ProtNLM"/>
    </source>
</evidence>
<keyword evidence="2" id="KW-1185">Reference proteome</keyword>
<proteinExistence type="predicted"/>
<comment type="caution">
    <text evidence="1">The sequence shown here is derived from an EMBL/GenBank/DDBJ whole genome shotgun (WGS) entry which is preliminary data.</text>
</comment>
<protein>
    <recommendedName>
        <fullName evidence="3">DZIP3-like HEPN domain-containing protein</fullName>
    </recommendedName>
</protein>